<dbReference type="AlphaFoldDB" id="A0A0K0CTK6"/>
<dbReference type="InterPro" id="IPR009003">
    <property type="entry name" value="Peptidase_S1_PA"/>
</dbReference>
<dbReference type="Proteomes" id="UP000035642">
    <property type="component" value="Unassembled WGS sequence"/>
</dbReference>
<evidence type="ECO:0000313" key="1">
    <source>
        <dbReference type="Proteomes" id="UP000035642"/>
    </source>
</evidence>
<proteinExistence type="predicted"/>
<organism evidence="1 2">
    <name type="scientific">Angiostrongylus cantonensis</name>
    <name type="common">Rat lungworm</name>
    <dbReference type="NCBI Taxonomy" id="6313"/>
    <lineage>
        <taxon>Eukaryota</taxon>
        <taxon>Metazoa</taxon>
        <taxon>Ecdysozoa</taxon>
        <taxon>Nematoda</taxon>
        <taxon>Chromadorea</taxon>
        <taxon>Rhabditida</taxon>
        <taxon>Rhabditina</taxon>
        <taxon>Rhabditomorpha</taxon>
        <taxon>Strongyloidea</taxon>
        <taxon>Metastrongylidae</taxon>
        <taxon>Angiostrongylus</taxon>
    </lineage>
</organism>
<reference evidence="2" key="2">
    <citation type="submission" date="2017-02" db="UniProtKB">
        <authorList>
            <consortium name="WormBaseParasite"/>
        </authorList>
    </citation>
    <scope>IDENTIFICATION</scope>
</reference>
<reference evidence="1" key="1">
    <citation type="submission" date="2012-09" db="EMBL/GenBank/DDBJ databases">
        <authorList>
            <person name="Martin A.A."/>
        </authorList>
    </citation>
    <scope>NUCLEOTIDE SEQUENCE</scope>
</reference>
<keyword evidence="1" id="KW-1185">Reference proteome</keyword>
<protein>
    <submittedName>
        <fullName evidence="2">DUF4258 domain-containing protein</fullName>
    </submittedName>
</protein>
<dbReference type="WBParaSite" id="ACAC_0000042701-mRNA-1">
    <property type="protein sequence ID" value="ACAC_0000042701-mRNA-1"/>
    <property type="gene ID" value="ACAC_0000042701"/>
</dbReference>
<evidence type="ECO:0000313" key="2">
    <source>
        <dbReference type="WBParaSite" id="ACAC_0000042701-mRNA-1"/>
    </source>
</evidence>
<name>A0A0K0CTK6_ANGCA</name>
<dbReference type="SUPFAM" id="SSF50494">
    <property type="entry name" value="Trypsin-like serine proteases"/>
    <property type="match status" value="1"/>
</dbReference>
<accession>A0A0K0CTK6</accession>
<sequence length="87" mass="9810">MHIHSGYNPSDLRHDIAVAEISENIYVDGVPICMPTERKNYRRILWLLDMALIASTAAGIEDCANRAKKVAILSAYDRLRRVSTLLI</sequence>